<dbReference type="InterPro" id="IPR011990">
    <property type="entry name" value="TPR-like_helical_dom_sf"/>
</dbReference>
<comment type="caution">
    <text evidence="1">The sequence shown here is derived from an EMBL/GenBank/DDBJ whole genome shotgun (WGS) entry which is preliminary data.</text>
</comment>
<dbReference type="SMART" id="SM00028">
    <property type="entry name" value="TPR"/>
    <property type="match status" value="6"/>
</dbReference>
<dbReference type="EMBL" id="VBOY01000015">
    <property type="protein sequence ID" value="TMQ68128.1"/>
    <property type="molecule type" value="Genomic_DNA"/>
</dbReference>
<dbReference type="InterPro" id="IPR019734">
    <property type="entry name" value="TPR_rpt"/>
</dbReference>
<dbReference type="Proteomes" id="UP000316609">
    <property type="component" value="Unassembled WGS sequence"/>
</dbReference>
<accession>A0A538TWZ4</accession>
<sequence length="625" mass="67576">MDDIGVIALALVLLGFLLYKVLSREPRPTCATLPQLTNRLEQAELHLLRGEPKEARSILEPLEQSVNAIHGTEGVVLRARFQLQLADYAAWTGQRDAAVACLDRALQGLGDVDDFALATALRARAEAALGLQAQLEDSSDRLFESGQRALAREAEVRQPELRMRLVWVADRLARIEHARGHWGAARSLFETSVRLGETFLRPGDAPDSAWDASARELIWAHARRVASDSARDLGLTLASSGDRAGGIAWMDRAIALAEGMSLPAGQLAHAHALFARGTHEPSDAVEGQGARAGLLERAAASGLASGLPDGLMVASQVSLALAELDDGLGLGAKALEHYREACERVKGLTAPAHRRHAGRAFLALGHEYEARGDREHAIEAFAQVVAWGIDSSDAETRKAAANAAFVLHGITLERKPASEVVALVEKLEALVPTLEPGARLIYGGIAARSRGLQCLAEGDPDRARAFFERAEAIAREVQGPDGWRLMGWVASDLGKLAARQERWGEAEAHFRRALEAPTSPTPSPGDRLERAQVHLELAQAQFRQDRPDDAARALRRAFDLGRDTGESRGREAAAMAAQGLGELAVEMEERRRQFEIAARLGRLSGTERGRALAVAMDERLRELSG</sequence>
<organism evidence="1 2">
    <name type="scientific">Eiseniibacteriota bacterium</name>
    <dbReference type="NCBI Taxonomy" id="2212470"/>
    <lineage>
        <taxon>Bacteria</taxon>
        <taxon>Candidatus Eiseniibacteriota</taxon>
    </lineage>
</organism>
<dbReference type="Pfam" id="PF13424">
    <property type="entry name" value="TPR_12"/>
    <property type="match status" value="1"/>
</dbReference>
<gene>
    <name evidence="1" type="ORF">E6K78_02340</name>
</gene>
<name>A0A538TWZ4_UNCEI</name>
<dbReference type="Gene3D" id="1.25.40.10">
    <property type="entry name" value="Tetratricopeptide repeat domain"/>
    <property type="match status" value="2"/>
</dbReference>
<protein>
    <submittedName>
        <fullName evidence="1">Tetratricopeptide repeat protein</fullName>
    </submittedName>
</protein>
<dbReference type="Pfam" id="PF13181">
    <property type="entry name" value="TPR_8"/>
    <property type="match status" value="1"/>
</dbReference>
<dbReference type="SUPFAM" id="SSF48452">
    <property type="entry name" value="TPR-like"/>
    <property type="match status" value="2"/>
</dbReference>
<reference evidence="1 2" key="1">
    <citation type="journal article" date="2019" name="Nat. Microbiol.">
        <title>Mediterranean grassland soil C-N compound turnover is dependent on rainfall and depth, and is mediated by genomically divergent microorganisms.</title>
        <authorList>
            <person name="Diamond S."/>
            <person name="Andeer P.F."/>
            <person name="Li Z."/>
            <person name="Crits-Christoph A."/>
            <person name="Burstein D."/>
            <person name="Anantharaman K."/>
            <person name="Lane K.R."/>
            <person name="Thomas B.C."/>
            <person name="Pan C."/>
            <person name="Northen T.R."/>
            <person name="Banfield J.F."/>
        </authorList>
    </citation>
    <scope>NUCLEOTIDE SEQUENCE [LARGE SCALE GENOMIC DNA]</scope>
    <source>
        <strain evidence="1">WS_8</strain>
    </source>
</reference>
<evidence type="ECO:0000313" key="2">
    <source>
        <dbReference type="Proteomes" id="UP000316609"/>
    </source>
</evidence>
<dbReference type="AlphaFoldDB" id="A0A538TWZ4"/>
<evidence type="ECO:0000313" key="1">
    <source>
        <dbReference type="EMBL" id="TMQ68128.1"/>
    </source>
</evidence>
<proteinExistence type="predicted"/>